<evidence type="ECO:0000256" key="1">
    <source>
        <dbReference type="ARBA" id="ARBA00022723"/>
    </source>
</evidence>
<dbReference type="SUPFAM" id="SSF144232">
    <property type="entry name" value="HIT/MYND zinc finger-like"/>
    <property type="match status" value="1"/>
</dbReference>
<dbReference type="InterPro" id="IPR046341">
    <property type="entry name" value="SET_dom_sf"/>
</dbReference>
<proteinExistence type="predicted"/>
<dbReference type="GO" id="GO:0008270">
    <property type="term" value="F:zinc ion binding"/>
    <property type="evidence" value="ECO:0007669"/>
    <property type="project" value="UniProtKB-KW"/>
</dbReference>
<name>A0A5E4Q7E3_9NEOP</name>
<accession>A0A5E4Q7E3</accession>
<sequence>MIIDELYENVIQKLTSDGKINQISEVLATCVNNEERVLLLFQIITDLDYFPQMKVFPKTDEMSKHYRLQGNHYYTKRDNHKALQYYNVSLLTAPLNSESFATALSNRSAVLFALKKYKDCIQDINLFFTLKHPVNLKDKLIKRKELCEEGLKRVEEEKENPEISDILTFTSDKNDRYLCASSKLEVVYNKEMGRHVVAKENIKVGEMVAEEEPYFPLLLKSQILFSCSYCLSRQCHLIPCNTCCFALYCNEECRERAWKEYHKVECCLMATFISMSFTKIELFALRTVIKARTDHSDWDGLYLTIEEAEANINTKNHGCVKIGDKWIYDSKYYASIHTLETNVDKRSASDIFQKAVTSAIFLNFLSENTDFLNADTVEEEAKATKCVAGLLLLHAMTTPTNMHGISANSDTYRTGTYTDVVSLASAAYAFHSLLNHSCAPNIVRFTKLGTATITSFALRPIAKGTQIFDNYGSHHAIADKVERQSCLRYQYKFACMCEACVYGWPTYISMRPSKRLPTKVTRSKSKYLSHNIIEKLQCGDKETAIKVFRRLCSLCMELESYAPCMELCDCQEGLKQCLSIFEGLIPYGFSTSIEWHTYQF</sequence>
<dbReference type="Pfam" id="PF00856">
    <property type="entry name" value="SET"/>
    <property type="match status" value="1"/>
</dbReference>
<dbReference type="PANTHER" id="PTHR47111">
    <property type="entry name" value="BCDNA.LD29892"/>
    <property type="match status" value="1"/>
</dbReference>
<evidence type="ECO:0000256" key="2">
    <source>
        <dbReference type="ARBA" id="ARBA00022771"/>
    </source>
</evidence>
<dbReference type="InterPro" id="IPR001214">
    <property type="entry name" value="SET_dom"/>
</dbReference>
<dbReference type="Gene3D" id="1.25.40.10">
    <property type="entry name" value="Tetratricopeptide repeat domain"/>
    <property type="match status" value="1"/>
</dbReference>
<dbReference type="InterPro" id="IPR002893">
    <property type="entry name" value="Znf_MYND"/>
</dbReference>
<dbReference type="InterPro" id="IPR011990">
    <property type="entry name" value="TPR-like_helical_dom_sf"/>
</dbReference>
<dbReference type="GO" id="GO:0008276">
    <property type="term" value="F:protein methyltransferase activity"/>
    <property type="evidence" value="ECO:0007669"/>
    <property type="project" value="UniProtKB-ARBA"/>
</dbReference>
<gene>
    <name evidence="10" type="ORF">LSINAPIS_LOCUS5464</name>
</gene>
<evidence type="ECO:0000259" key="8">
    <source>
        <dbReference type="PROSITE" id="PS50280"/>
    </source>
</evidence>
<keyword evidence="2 7" id="KW-0863">Zinc-finger</keyword>
<evidence type="ECO:0000313" key="10">
    <source>
        <dbReference type="EMBL" id="VVC93231.1"/>
    </source>
</evidence>
<dbReference type="AlphaFoldDB" id="A0A5E4Q7E3"/>
<dbReference type="CDD" id="cd10536">
    <property type="entry name" value="SET_SMYD4"/>
    <property type="match status" value="1"/>
</dbReference>
<evidence type="ECO:0000313" key="11">
    <source>
        <dbReference type="Proteomes" id="UP000324832"/>
    </source>
</evidence>
<dbReference type="PROSITE" id="PS50280">
    <property type="entry name" value="SET"/>
    <property type="match status" value="1"/>
</dbReference>
<dbReference type="GO" id="GO:0008757">
    <property type="term" value="F:S-adenosylmethionine-dependent methyltransferase activity"/>
    <property type="evidence" value="ECO:0007669"/>
    <property type="project" value="UniProtKB-ARBA"/>
</dbReference>
<keyword evidence="3" id="KW-0862">Zinc</keyword>
<evidence type="ECO:0000256" key="7">
    <source>
        <dbReference type="PROSITE-ProRule" id="PRU00134"/>
    </source>
</evidence>
<evidence type="ECO:0000256" key="4">
    <source>
        <dbReference type="ARBA" id="ARBA00093423"/>
    </source>
</evidence>
<organism evidence="10 11">
    <name type="scientific">Leptidea sinapis</name>
    <dbReference type="NCBI Taxonomy" id="189913"/>
    <lineage>
        <taxon>Eukaryota</taxon>
        <taxon>Metazoa</taxon>
        <taxon>Ecdysozoa</taxon>
        <taxon>Arthropoda</taxon>
        <taxon>Hexapoda</taxon>
        <taxon>Insecta</taxon>
        <taxon>Pterygota</taxon>
        <taxon>Neoptera</taxon>
        <taxon>Endopterygota</taxon>
        <taxon>Lepidoptera</taxon>
        <taxon>Glossata</taxon>
        <taxon>Ditrysia</taxon>
        <taxon>Papilionoidea</taxon>
        <taxon>Pieridae</taxon>
        <taxon>Dismorphiinae</taxon>
        <taxon>Leptidea</taxon>
    </lineage>
</organism>
<evidence type="ECO:0000256" key="3">
    <source>
        <dbReference type="ARBA" id="ARBA00022833"/>
    </source>
</evidence>
<dbReference type="PROSITE" id="PS50865">
    <property type="entry name" value="ZF_MYND_2"/>
    <property type="match status" value="1"/>
</dbReference>
<dbReference type="Gene3D" id="6.10.140.2220">
    <property type="match status" value="1"/>
</dbReference>
<dbReference type="EMBL" id="FZQP02001560">
    <property type="protein sequence ID" value="VVC93231.1"/>
    <property type="molecule type" value="Genomic_DNA"/>
</dbReference>
<keyword evidence="11" id="KW-1185">Reference proteome</keyword>
<dbReference type="Proteomes" id="UP000324832">
    <property type="component" value="Unassembled WGS sequence"/>
</dbReference>
<dbReference type="SUPFAM" id="SSF48452">
    <property type="entry name" value="TPR-like"/>
    <property type="match status" value="1"/>
</dbReference>
<keyword evidence="1" id="KW-0479">Metal-binding</keyword>
<feature type="domain" description="MYND-type" evidence="9">
    <location>
        <begin position="227"/>
        <end position="266"/>
    </location>
</feature>
<dbReference type="InterPro" id="IPR044421">
    <property type="entry name" value="SMYD4_SET"/>
</dbReference>
<comment type="function">
    <text evidence="4">Protein-lysine N-methyltransferase. Monomethylates PRMT5, modulating its transcriptional activity. May also act as a histone methyltransferase. Plays a critical role in cardiac development. Acts as a key epigenetic regulator of gene expression during cardiac development via its dual activities as a methyltransferase and negative regulator of HDAC1.</text>
</comment>
<evidence type="ECO:0000256" key="6">
    <source>
        <dbReference type="ARBA" id="ARBA00093680"/>
    </source>
</evidence>
<dbReference type="GO" id="GO:0008170">
    <property type="term" value="F:N-methyltransferase activity"/>
    <property type="evidence" value="ECO:0007669"/>
    <property type="project" value="UniProtKB-ARBA"/>
</dbReference>
<protein>
    <recommendedName>
        <fullName evidence="5">Protein-lysine N-methyltransferase SMYD4</fullName>
    </recommendedName>
    <alternativeName>
        <fullName evidence="6">SET and MYND domain-containing protein 4</fullName>
    </alternativeName>
</protein>
<dbReference type="SUPFAM" id="SSF82199">
    <property type="entry name" value="SET domain"/>
    <property type="match status" value="1"/>
</dbReference>
<dbReference type="Gene3D" id="2.170.270.10">
    <property type="entry name" value="SET domain"/>
    <property type="match status" value="1"/>
</dbReference>
<dbReference type="Gene3D" id="1.10.220.160">
    <property type="match status" value="1"/>
</dbReference>
<feature type="domain" description="SET" evidence="8">
    <location>
        <begin position="182"/>
        <end position="472"/>
    </location>
</feature>
<evidence type="ECO:0000259" key="9">
    <source>
        <dbReference type="PROSITE" id="PS50865"/>
    </source>
</evidence>
<dbReference type="PANTHER" id="PTHR47111:SF1">
    <property type="entry name" value="SET AND MYND DOMAIN-CONTAINING PROTEIN 4"/>
    <property type="match status" value="1"/>
</dbReference>
<evidence type="ECO:0000256" key="5">
    <source>
        <dbReference type="ARBA" id="ARBA00093635"/>
    </source>
</evidence>
<reference evidence="10 11" key="1">
    <citation type="submission" date="2017-07" db="EMBL/GenBank/DDBJ databases">
        <authorList>
            <person name="Talla V."/>
            <person name="Backstrom N."/>
        </authorList>
    </citation>
    <scope>NUCLEOTIDE SEQUENCE [LARGE SCALE GENOMIC DNA]</scope>
</reference>